<dbReference type="Proteomes" id="UP000256686">
    <property type="component" value="Unassembled WGS sequence"/>
</dbReference>
<reference evidence="2" key="1">
    <citation type="submission" date="2018-06" db="EMBL/GenBank/DDBJ databases">
        <authorList>
            <person name="Lum Nde A."/>
            <person name="Hugo C."/>
        </authorList>
    </citation>
    <scope>NUCLEOTIDE SEQUENCE [LARGE SCALE GENOMIC DNA]</scope>
    <source>
        <strain evidence="2">1_F178</strain>
    </source>
</reference>
<dbReference type="RefSeq" id="WP_115970753.1">
    <property type="nucleotide sequence ID" value="NZ_QNVT01000008.1"/>
</dbReference>
<gene>
    <name evidence="1" type="ORF">DRF65_10750</name>
</gene>
<organism evidence="1 2">
    <name type="scientific">Chryseobacterium pennae</name>
    <dbReference type="NCBI Taxonomy" id="2258962"/>
    <lineage>
        <taxon>Bacteria</taxon>
        <taxon>Pseudomonadati</taxon>
        <taxon>Bacteroidota</taxon>
        <taxon>Flavobacteriia</taxon>
        <taxon>Flavobacteriales</taxon>
        <taxon>Weeksellaceae</taxon>
        <taxon>Chryseobacterium group</taxon>
        <taxon>Chryseobacterium</taxon>
    </lineage>
</organism>
<proteinExistence type="predicted"/>
<name>A0A3D9C9L2_9FLAO</name>
<dbReference type="EMBL" id="QNVT01000008">
    <property type="protein sequence ID" value="REC62557.1"/>
    <property type="molecule type" value="Genomic_DNA"/>
</dbReference>
<evidence type="ECO:0000313" key="2">
    <source>
        <dbReference type="Proteomes" id="UP000256686"/>
    </source>
</evidence>
<accession>A0A3D9C9L2</accession>
<sequence>MITIHEQGKGKGIGHSLDSFYTRFIQICEESKKNNIRKIFAFLLYDYNDKNIKKLLRDKGAFVRLDRLTGKNLDVFYLEHSDKNIFKSFNEIFLEPFDIQEKIKFPVIIFFDVFSTEIENINFVEFDQSNFTTVFNDIYKIFEEKINSEAELYNQKPKLTKGIKILSGIGEKILLSFVTDKIKKYLFE</sequence>
<dbReference type="AlphaFoldDB" id="A0A3D9C9L2"/>
<comment type="caution">
    <text evidence="1">The sequence shown here is derived from an EMBL/GenBank/DDBJ whole genome shotgun (WGS) entry which is preliminary data.</text>
</comment>
<protein>
    <submittedName>
        <fullName evidence="1">Uncharacterized protein</fullName>
    </submittedName>
</protein>
<keyword evidence="2" id="KW-1185">Reference proteome</keyword>
<evidence type="ECO:0000313" key="1">
    <source>
        <dbReference type="EMBL" id="REC62557.1"/>
    </source>
</evidence>